<evidence type="ECO:0000256" key="3">
    <source>
        <dbReference type="ARBA" id="ARBA00022884"/>
    </source>
</evidence>
<evidence type="ECO:0000313" key="8">
    <source>
        <dbReference type="Proteomes" id="UP001367508"/>
    </source>
</evidence>
<reference evidence="7 8" key="1">
    <citation type="submission" date="2024-01" db="EMBL/GenBank/DDBJ databases">
        <title>The genomes of 5 underutilized Papilionoideae crops provide insights into root nodulation and disease resistanc.</title>
        <authorList>
            <person name="Jiang F."/>
        </authorList>
    </citation>
    <scope>NUCLEOTIDE SEQUENCE [LARGE SCALE GENOMIC DNA]</scope>
    <source>
        <strain evidence="7">LVBAO_FW01</strain>
        <tissue evidence="7">Leaves</tissue>
    </source>
</reference>
<dbReference type="GO" id="GO:0005737">
    <property type="term" value="C:cytoplasm"/>
    <property type="evidence" value="ECO:0007669"/>
    <property type="project" value="UniProtKB-SubCell"/>
</dbReference>
<keyword evidence="3 4" id="KW-0694">RNA-binding</keyword>
<organism evidence="7 8">
    <name type="scientific">Canavalia gladiata</name>
    <name type="common">Sword bean</name>
    <name type="synonym">Dolichos gladiatus</name>
    <dbReference type="NCBI Taxonomy" id="3824"/>
    <lineage>
        <taxon>Eukaryota</taxon>
        <taxon>Viridiplantae</taxon>
        <taxon>Streptophyta</taxon>
        <taxon>Embryophyta</taxon>
        <taxon>Tracheophyta</taxon>
        <taxon>Spermatophyta</taxon>
        <taxon>Magnoliopsida</taxon>
        <taxon>eudicotyledons</taxon>
        <taxon>Gunneridae</taxon>
        <taxon>Pentapetalae</taxon>
        <taxon>rosids</taxon>
        <taxon>fabids</taxon>
        <taxon>Fabales</taxon>
        <taxon>Fabaceae</taxon>
        <taxon>Papilionoideae</taxon>
        <taxon>50 kb inversion clade</taxon>
        <taxon>NPAAA clade</taxon>
        <taxon>indigoferoid/millettioid clade</taxon>
        <taxon>Phaseoleae</taxon>
        <taxon>Canavalia</taxon>
    </lineage>
</organism>
<proteinExistence type="inferred from homology"/>
<comment type="caution">
    <text evidence="7">The sequence shown here is derived from an EMBL/GenBank/DDBJ whole genome shotgun (WGS) entry which is preliminary data.</text>
</comment>
<dbReference type="InterPro" id="IPR045168">
    <property type="entry name" value="YTH_prot"/>
</dbReference>
<sequence>MAPVAPSSDQAADLLHNLSLDSEPKTIGVAEPVKKNGPVFSNDAAKGMAKPFNPNSCFVPNGYPSTAYYYGGYDGQGDWNIYSRYMNLDGGMAQGVYGDSCSYMYHQGYGYTPYGTYAPPNSSSPIVQQDGQLYGLQQYQYPCSYYKSPASDDVSFASNKISVPQGEISTAVDADHVPSSNVMNKGNTVSTVNGDFSSNNGFKAFLTSSQHSSLNTKDCYPRNSLPSYSPLPGYQGPRMSTHGTQLAVPSDVSLISDRQSKQGARFGLSSSVVPVKDFTSQKNQNLPHPLPFTNLNGSRHPPGVELASGFMNGMYPSSRMYNQYQYGNTFRANSRFGSAAYGSKTGSVDTKLNATSDGFGLNHFKKNMDGFSELNKGPRAVKSSDNRNVKSLGSVTLLLKGQNLPVKSDNKEVPLVPNKEQYNGDDFSENYSDAKFFVIKSYSEDDIHKSIKYSVWASTPNGNKKLDAAYQEAKEKPGGCPIFLLFSVNTSGQFVGLAEMLGPVDFGRTVEYWQQDRWTGCFSVKWHVIKDIPNSALRHVTLENNENKPVTNSRDTQEVKFEKGVQIVKIFKEHSSKTCILDDFGFYEAREKATQDKKSKEQQFPKQVSKLSDLTIGTITLPKSLDATLMNESATSNAPEGRMNAEGLLEGNGSTAAAALEDSSKSC</sequence>
<evidence type="ECO:0000259" key="6">
    <source>
        <dbReference type="PROSITE" id="PS50882"/>
    </source>
</evidence>
<dbReference type="AlphaFoldDB" id="A0AAN9LLA4"/>
<evidence type="ECO:0000256" key="2">
    <source>
        <dbReference type="ARBA" id="ARBA00022490"/>
    </source>
</evidence>
<keyword evidence="2" id="KW-0963">Cytoplasm</keyword>
<evidence type="ECO:0000256" key="4">
    <source>
        <dbReference type="RuleBase" id="RU369095"/>
    </source>
</evidence>
<feature type="region of interest" description="Disordered" evidence="5">
    <location>
        <begin position="632"/>
        <end position="667"/>
    </location>
</feature>
<evidence type="ECO:0000256" key="1">
    <source>
        <dbReference type="ARBA" id="ARBA00004496"/>
    </source>
</evidence>
<comment type="subcellular location">
    <subcellularLocation>
        <location evidence="1">Cytoplasm</location>
    </subcellularLocation>
</comment>
<name>A0AAN9LLA4_CANGL</name>
<dbReference type="PANTHER" id="PTHR12357:SF82">
    <property type="entry name" value="YTH DOMAIN-CONTAINING FAMILY PROTEIN"/>
    <property type="match status" value="1"/>
</dbReference>
<dbReference type="GO" id="GO:0003729">
    <property type="term" value="F:mRNA binding"/>
    <property type="evidence" value="ECO:0007669"/>
    <property type="project" value="UniProtKB-UniRule"/>
</dbReference>
<dbReference type="PROSITE" id="PS50882">
    <property type="entry name" value="YTH"/>
    <property type="match status" value="1"/>
</dbReference>
<protein>
    <recommendedName>
        <fullName evidence="4">YTH domain-containing family protein</fullName>
    </recommendedName>
</protein>
<evidence type="ECO:0000313" key="7">
    <source>
        <dbReference type="EMBL" id="KAK7336249.1"/>
    </source>
</evidence>
<comment type="function">
    <text evidence="4">Specifically recognizes and binds N6-methyladenosine (m6A)-containing RNAs, and regulates mRNA stability. M6A is a modification present at internal sites of mRNAs and some non-coding RNAs and plays a role in mRNA stability and processing.</text>
</comment>
<accession>A0AAN9LLA4</accession>
<dbReference type="GO" id="GO:1990247">
    <property type="term" value="F:N6-methyladenosine-containing RNA reader activity"/>
    <property type="evidence" value="ECO:0007669"/>
    <property type="project" value="UniProtKB-UniRule"/>
</dbReference>
<dbReference type="Proteomes" id="UP001367508">
    <property type="component" value="Unassembled WGS sequence"/>
</dbReference>
<feature type="domain" description="YTH" evidence="6">
    <location>
        <begin position="434"/>
        <end position="571"/>
    </location>
</feature>
<comment type="similarity">
    <text evidence="4">Belongs to the YTHDF family.</text>
</comment>
<dbReference type="EMBL" id="JAYMYQ010000004">
    <property type="protein sequence ID" value="KAK7336249.1"/>
    <property type="molecule type" value="Genomic_DNA"/>
</dbReference>
<gene>
    <name evidence="7" type="ORF">VNO77_16785</name>
</gene>
<dbReference type="PANTHER" id="PTHR12357">
    <property type="entry name" value="YTH YT521-B HOMOLOGY DOMAIN-CONTAINING"/>
    <property type="match status" value="1"/>
</dbReference>
<dbReference type="CDD" id="cd21134">
    <property type="entry name" value="YTH"/>
    <property type="match status" value="1"/>
</dbReference>
<dbReference type="Gene3D" id="3.10.590.10">
    <property type="entry name" value="ph1033 like domains"/>
    <property type="match status" value="1"/>
</dbReference>
<evidence type="ECO:0000256" key="5">
    <source>
        <dbReference type="SAM" id="MobiDB-lite"/>
    </source>
</evidence>
<dbReference type="Pfam" id="PF04146">
    <property type="entry name" value="YTH"/>
    <property type="match status" value="1"/>
</dbReference>
<keyword evidence="8" id="KW-1185">Reference proteome</keyword>
<dbReference type="GO" id="GO:0061157">
    <property type="term" value="P:mRNA destabilization"/>
    <property type="evidence" value="ECO:0007669"/>
    <property type="project" value="TreeGrafter"/>
</dbReference>
<dbReference type="InterPro" id="IPR007275">
    <property type="entry name" value="YTH_domain"/>
</dbReference>
<dbReference type="FunFam" id="3.10.590.10:FF:000001">
    <property type="entry name" value="YTH domain family 1, isoform CRA_a"/>
    <property type="match status" value="1"/>
</dbReference>